<dbReference type="InterPro" id="IPR018929">
    <property type="entry name" value="DUF2510"/>
</dbReference>
<keyword evidence="4 7" id="KW-1133">Transmembrane helix</keyword>
<keyword evidence="2" id="KW-1003">Cell membrane</keyword>
<evidence type="ECO:0000256" key="2">
    <source>
        <dbReference type="ARBA" id="ARBA00022475"/>
    </source>
</evidence>
<evidence type="ECO:0000259" key="9">
    <source>
        <dbReference type="Pfam" id="PF10708"/>
    </source>
</evidence>
<evidence type="ECO:0000256" key="4">
    <source>
        <dbReference type="ARBA" id="ARBA00022989"/>
    </source>
</evidence>
<evidence type="ECO:0000259" key="8">
    <source>
        <dbReference type="Pfam" id="PF06271"/>
    </source>
</evidence>
<dbReference type="PANTHER" id="PTHR36115">
    <property type="entry name" value="PROLINE-RICH ANTIGEN HOMOLOG-RELATED"/>
    <property type="match status" value="1"/>
</dbReference>
<evidence type="ECO:0000256" key="3">
    <source>
        <dbReference type="ARBA" id="ARBA00022692"/>
    </source>
</evidence>
<dbReference type="Proteomes" id="UP000678513">
    <property type="component" value="Chromosome"/>
</dbReference>
<dbReference type="Pfam" id="PF10708">
    <property type="entry name" value="DUF2510"/>
    <property type="match status" value="1"/>
</dbReference>
<feature type="domain" description="RDD" evidence="8">
    <location>
        <begin position="59"/>
        <end position="215"/>
    </location>
</feature>
<feature type="transmembrane region" description="Helical" evidence="7">
    <location>
        <begin position="173"/>
        <end position="199"/>
    </location>
</feature>
<sequence>MQYSASQPSAGWYPDPAGSGDERYWDGATWSSVTRPNSRPAAQSSYGNAPGRSQDRSRYAGWWSRCAATLLDALVLAIPSQIVAEAFAPGSLERLQAWMYEMIRASQYYSSETLDALTAEMQPAMLVITVLGVIYRAVLVAVCGGTVGKMIMRIRVTRASDPSQRTPGLWRSIIRAVGVEVIGLIGRAVVFLPVVSYLMPLFTQKKQTVHDMMAGTIVVKK</sequence>
<feature type="transmembrane region" description="Helical" evidence="7">
    <location>
        <begin position="124"/>
        <end position="152"/>
    </location>
</feature>
<proteinExistence type="predicted"/>
<keyword evidence="3 7" id="KW-0812">Transmembrane</keyword>
<evidence type="ECO:0000256" key="6">
    <source>
        <dbReference type="SAM" id="MobiDB-lite"/>
    </source>
</evidence>
<feature type="domain" description="DUF2510" evidence="9">
    <location>
        <begin position="10"/>
        <end position="42"/>
    </location>
</feature>
<dbReference type="InterPro" id="IPR051791">
    <property type="entry name" value="Pra-immunoreactive"/>
</dbReference>
<organism evidence="10 11">
    <name type="scientific">Arachnia rubra</name>
    <dbReference type="NCBI Taxonomy" id="1547448"/>
    <lineage>
        <taxon>Bacteria</taxon>
        <taxon>Bacillati</taxon>
        <taxon>Actinomycetota</taxon>
        <taxon>Actinomycetes</taxon>
        <taxon>Propionibacteriales</taxon>
        <taxon>Propionibacteriaceae</taxon>
        <taxon>Arachnia</taxon>
    </lineage>
</organism>
<dbReference type="InterPro" id="IPR010432">
    <property type="entry name" value="RDD"/>
</dbReference>
<evidence type="ECO:0000256" key="1">
    <source>
        <dbReference type="ARBA" id="ARBA00004651"/>
    </source>
</evidence>
<evidence type="ECO:0000256" key="5">
    <source>
        <dbReference type="ARBA" id="ARBA00023136"/>
    </source>
</evidence>
<reference evidence="10 11" key="1">
    <citation type="submission" date="2021-03" db="EMBL/GenBank/DDBJ databases">
        <title>Human Oral Microbial Genomes.</title>
        <authorList>
            <person name="Johnston C.D."/>
            <person name="Chen T."/>
            <person name="Dewhirst F.E."/>
        </authorList>
    </citation>
    <scope>NUCLEOTIDE SEQUENCE [LARGE SCALE GENOMIC DNA]</scope>
    <source>
        <strain evidence="10 11">DSMZ 100122</strain>
    </source>
</reference>
<dbReference type="Pfam" id="PF06271">
    <property type="entry name" value="RDD"/>
    <property type="match status" value="1"/>
</dbReference>
<comment type="subcellular location">
    <subcellularLocation>
        <location evidence="1">Cell membrane</location>
        <topology evidence="1">Multi-pass membrane protein</topology>
    </subcellularLocation>
</comment>
<feature type="region of interest" description="Disordered" evidence="6">
    <location>
        <begin position="23"/>
        <end position="54"/>
    </location>
</feature>
<protein>
    <submittedName>
        <fullName evidence="10">RDD family protein</fullName>
    </submittedName>
</protein>
<name>A0ABX7Y364_9ACTN</name>
<evidence type="ECO:0000313" key="10">
    <source>
        <dbReference type="EMBL" id="QUC07301.1"/>
    </source>
</evidence>
<feature type="compositionally biased region" description="Polar residues" evidence="6">
    <location>
        <begin position="29"/>
        <end position="47"/>
    </location>
</feature>
<evidence type="ECO:0000313" key="11">
    <source>
        <dbReference type="Proteomes" id="UP000678513"/>
    </source>
</evidence>
<keyword evidence="11" id="KW-1185">Reference proteome</keyword>
<gene>
    <name evidence="10" type="ORF">J5A65_10175</name>
</gene>
<keyword evidence="5 7" id="KW-0472">Membrane</keyword>
<dbReference type="RefSeq" id="WP_212321680.1">
    <property type="nucleotide sequence ID" value="NZ_AP024463.1"/>
</dbReference>
<evidence type="ECO:0000256" key="7">
    <source>
        <dbReference type="SAM" id="Phobius"/>
    </source>
</evidence>
<accession>A0ABX7Y364</accession>
<dbReference type="EMBL" id="CP072384">
    <property type="protein sequence ID" value="QUC07301.1"/>
    <property type="molecule type" value="Genomic_DNA"/>
</dbReference>
<feature type="transmembrane region" description="Helical" evidence="7">
    <location>
        <begin position="62"/>
        <end position="84"/>
    </location>
</feature>